<dbReference type="GO" id="GO:0034496">
    <property type="term" value="P:multivesicular body membrane disassembly"/>
    <property type="evidence" value="ECO:0007669"/>
    <property type="project" value="TreeGrafter"/>
</dbReference>
<evidence type="ECO:0000256" key="10">
    <source>
        <dbReference type="ARBA" id="ARBA00022963"/>
    </source>
</evidence>
<evidence type="ECO:0000256" key="14">
    <source>
        <dbReference type="ARBA" id="ARBA00023098"/>
    </source>
</evidence>
<evidence type="ECO:0000256" key="20">
    <source>
        <dbReference type="ARBA" id="ARBA00048461"/>
    </source>
</evidence>
<dbReference type="InterPro" id="IPR002921">
    <property type="entry name" value="Fungal_lipase-type"/>
</dbReference>
<keyword evidence="11" id="KW-0735">Signal-anchor</keyword>
<evidence type="ECO:0000256" key="21">
    <source>
        <dbReference type="SAM" id="Phobius"/>
    </source>
</evidence>
<dbReference type="Proteomes" id="UP000269793">
    <property type="component" value="Chromosome IX"/>
</dbReference>
<evidence type="ECO:0000256" key="17">
    <source>
        <dbReference type="ARBA" id="ARBA00024663"/>
    </source>
</evidence>
<feature type="domain" description="Fungal lipase-type" evidence="22">
    <location>
        <begin position="207"/>
        <end position="239"/>
    </location>
</feature>
<evidence type="ECO:0000256" key="12">
    <source>
        <dbReference type="ARBA" id="ARBA00022989"/>
    </source>
</evidence>
<evidence type="ECO:0000256" key="4">
    <source>
        <dbReference type="ARBA" id="ARBA00010701"/>
    </source>
</evidence>
<evidence type="ECO:0000259" key="22">
    <source>
        <dbReference type="Pfam" id="PF01764"/>
    </source>
</evidence>
<dbReference type="ESTHER" id="9basi-a0a3g2sas0">
    <property type="family name" value="ATG15-related-lipase"/>
</dbReference>
<keyword evidence="24" id="KW-1185">Reference proteome</keyword>
<evidence type="ECO:0000256" key="9">
    <source>
        <dbReference type="ARBA" id="ARBA00022801"/>
    </source>
</evidence>
<evidence type="ECO:0000256" key="15">
    <source>
        <dbReference type="ARBA" id="ARBA00023136"/>
    </source>
</evidence>
<dbReference type="GO" id="GO:0120516">
    <property type="term" value="F:diacylglycerol lipase activity"/>
    <property type="evidence" value="ECO:0007669"/>
    <property type="project" value="RHEA"/>
</dbReference>
<dbReference type="GO" id="GO:0032585">
    <property type="term" value="C:multivesicular body membrane"/>
    <property type="evidence" value="ECO:0007669"/>
    <property type="project" value="UniProtKB-SubCell"/>
</dbReference>
<keyword evidence="12 21" id="KW-1133">Transmembrane helix</keyword>
<keyword evidence="10" id="KW-0442">Lipid degradation</keyword>
<dbReference type="SUPFAM" id="SSF53474">
    <property type="entry name" value="alpha/beta-Hydrolases"/>
    <property type="match status" value="1"/>
</dbReference>
<protein>
    <recommendedName>
        <fullName evidence="6">triacylglycerol lipase</fullName>
        <ecNumber evidence="6">3.1.1.3</ecNumber>
    </recommendedName>
    <alternativeName>
        <fullName evidence="18">Autophagy-related protein 15</fullName>
    </alternativeName>
</protein>
<dbReference type="Pfam" id="PF01764">
    <property type="entry name" value="Lipase_3"/>
    <property type="match status" value="1"/>
</dbReference>
<accession>A0A3G2SAS0</accession>
<dbReference type="EC" id="3.1.1.3" evidence="6"/>
<evidence type="ECO:0000256" key="5">
    <source>
        <dbReference type="ARBA" id="ARBA00011137"/>
    </source>
</evidence>
<feature type="transmembrane region" description="Helical" evidence="21">
    <location>
        <begin position="6"/>
        <end position="24"/>
    </location>
</feature>
<dbReference type="GO" id="GO:0006660">
    <property type="term" value="P:phosphatidylserine catabolic process"/>
    <property type="evidence" value="ECO:0007669"/>
    <property type="project" value="TreeGrafter"/>
</dbReference>
<keyword evidence="16" id="KW-0325">Glycoprotein</keyword>
<evidence type="ECO:0000313" key="24">
    <source>
        <dbReference type="Proteomes" id="UP000269793"/>
    </source>
</evidence>
<dbReference type="GO" id="GO:0004806">
    <property type="term" value="F:triacylglycerol lipase activity"/>
    <property type="evidence" value="ECO:0007669"/>
    <property type="project" value="UniProtKB-EC"/>
</dbReference>
<dbReference type="GO" id="GO:0004620">
    <property type="term" value="F:phospholipase activity"/>
    <property type="evidence" value="ECO:0007669"/>
    <property type="project" value="TreeGrafter"/>
</dbReference>
<keyword evidence="13" id="KW-0072">Autophagy</keyword>
<keyword evidence="7 21" id="KW-0812">Transmembrane</keyword>
<dbReference type="OrthoDB" id="58570at2759"/>
<keyword evidence="8" id="KW-0967">Endosome</keyword>
<evidence type="ECO:0000313" key="23">
    <source>
        <dbReference type="EMBL" id="AYO45000.1"/>
    </source>
</evidence>
<keyword evidence="9 23" id="KW-0378">Hydrolase</keyword>
<organism evidence="23 24">
    <name type="scientific">Malassezia restricta (strain ATCC 96810 / NBRC 103918 / CBS 7877)</name>
    <name type="common">Seborrheic dermatitis infection agent</name>
    <dbReference type="NCBI Taxonomy" id="425264"/>
    <lineage>
        <taxon>Eukaryota</taxon>
        <taxon>Fungi</taxon>
        <taxon>Dikarya</taxon>
        <taxon>Basidiomycota</taxon>
        <taxon>Ustilaginomycotina</taxon>
        <taxon>Malasseziomycetes</taxon>
        <taxon>Malasseziales</taxon>
        <taxon>Malasseziaceae</taxon>
        <taxon>Malassezia</taxon>
    </lineage>
</organism>
<comment type="subunit">
    <text evidence="5">Binds to both phosphatidylinositol (PI) and phosphatidylinositol 3,5-bisphosphate (PIP2).</text>
</comment>
<evidence type="ECO:0000256" key="18">
    <source>
        <dbReference type="ARBA" id="ARBA00029828"/>
    </source>
</evidence>
<proteinExistence type="inferred from homology"/>
<dbReference type="STRING" id="425264.A0A3G2SAS0"/>
<evidence type="ECO:0000256" key="1">
    <source>
        <dbReference type="ARBA" id="ARBA00001024"/>
    </source>
</evidence>
<dbReference type="AlphaFoldDB" id="A0A3G2SAS0"/>
<dbReference type="PANTHER" id="PTHR47175">
    <property type="entry name" value="LIPASE ATG15-RELATED"/>
    <property type="match status" value="1"/>
</dbReference>
<comment type="similarity">
    <text evidence="4">Belongs to the AB hydrolase superfamily. Lipase family.</text>
</comment>
<dbReference type="PANTHER" id="PTHR47175:SF2">
    <property type="entry name" value="LIPASE ATG15-RELATED"/>
    <property type="match status" value="1"/>
</dbReference>
<evidence type="ECO:0000256" key="6">
    <source>
        <dbReference type="ARBA" id="ARBA00013279"/>
    </source>
</evidence>
<comment type="function">
    <text evidence="17">Lipase which is essential for lysis of subvacuolar cytoplasm to vacuole targeted bodies and intravacuolar autophagic bodies. Involved in the lysis of intravacuolar multivesicular body (MVB) vesicles. The intravacuolar membrane disintegration by ATG15 is critical to life span extension.</text>
</comment>
<keyword evidence="14" id="KW-0443">Lipid metabolism</keyword>
<evidence type="ECO:0000256" key="8">
    <source>
        <dbReference type="ARBA" id="ARBA00022753"/>
    </source>
</evidence>
<dbReference type="InterPro" id="IPR029058">
    <property type="entry name" value="AB_hydrolase_fold"/>
</dbReference>
<dbReference type="Gene3D" id="3.40.50.1820">
    <property type="entry name" value="alpha/beta hydrolase"/>
    <property type="match status" value="1"/>
</dbReference>
<comment type="catalytic activity">
    <reaction evidence="1">
        <text>a triacylglycerol + H2O = a diacylglycerol + a fatty acid + H(+)</text>
        <dbReference type="Rhea" id="RHEA:12044"/>
        <dbReference type="ChEBI" id="CHEBI:15377"/>
        <dbReference type="ChEBI" id="CHEBI:15378"/>
        <dbReference type="ChEBI" id="CHEBI:17855"/>
        <dbReference type="ChEBI" id="CHEBI:18035"/>
        <dbReference type="ChEBI" id="CHEBI:28868"/>
        <dbReference type="EC" id="3.1.1.3"/>
    </reaction>
</comment>
<evidence type="ECO:0000256" key="13">
    <source>
        <dbReference type="ARBA" id="ARBA00023006"/>
    </source>
</evidence>
<evidence type="ECO:0000256" key="19">
    <source>
        <dbReference type="ARBA" id="ARBA00047591"/>
    </source>
</evidence>
<sequence length="388" mass="42897">MPARPVWTWACLIAALYLYVHVWLRKEDEQPGVRSVVRPIRRLKDVRGFLQERQHNAWASMIPADAWQDTEAVWPDVTDRHTLKMLARMSCWAYYEHVPTTITDAPGWQWSSKFGWDVDGLRGHIFATANNASILVALKGTSASVLPGGKTAQQDKDNDNLLFSCCCARVSPSWKPVCGCYRDHQTCDAVCIGRTLMERSLYYPAATDLYNNISYMYPRSQIWLTGHSLGGVMASLLGATFGVPAVAFESPGDRLAAQRLHVPLPPSAQNNTDALVPVTHVYHTADALATGQCVGPHSLCARTGFALETKCHIGQSIVYDTVRYLGWSVGVLSHRMTQVLSELLSEDWDKRVLRGRSVPSSVAATLGAVPEAQHERDCVDCAGWTLSA</sequence>
<dbReference type="InterPro" id="IPR050805">
    <property type="entry name" value="ATG15_Lipase"/>
</dbReference>
<evidence type="ECO:0000256" key="16">
    <source>
        <dbReference type="ARBA" id="ARBA00023180"/>
    </source>
</evidence>
<comment type="catalytic activity">
    <reaction evidence="19">
        <text>a diacylglycerol + H2O = a monoacylglycerol + a fatty acid + H(+)</text>
        <dbReference type="Rhea" id="RHEA:32731"/>
        <dbReference type="ChEBI" id="CHEBI:15377"/>
        <dbReference type="ChEBI" id="CHEBI:15378"/>
        <dbReference type="ChEBI" id="CHEBI:17408"/>
        <dbReference type="ChEBI" id="CHEBI:18035"/>
        <dbReference type="ChEBI" id="CHEBI:28868"/>
    </reaction>
</comment>
<dbReference type="EMBL" id="CP033156">
    <property type="protein sequence ID" value="AYO45000.1"/>
    <property type="molecule type" value="Genomic_DNA"/>
</dbReference>
<evidence type="ECO:0000256" key="11">
    <source>
        <dbReference type="ARBA" id="ARBA00022968"/>
    </source>
</evidence>
<dbReference type="GO" id="GO:0046461">
    <property type="term" value="P:neutral lipid catabolic process"/>
    <property type="evidence" value="ECO:0007669"/>
    <property type="project" value="TreeGrafter"/>
</dbReference>
<comment type="catalytic activity">
    <reaction evidence="20">
        <text>a monoacylglycerol + H2O = glycerol + a fatty acid + H(+)</text>
        <dbReference type="Rhea" id="RHEA:15245"/>
        <dbReference type="ChEBI" id="CHEBI:15377"/>
        <dbReference type="ChEBI" id="CHEBI:15378"/>
        <dbReference type="ChEBI" id="CHEBI:17408"/>
        <dbReference type="ChEBI" id="CHEBI:17754"/>
        <dbReference type="ChEBI" id="CHEBI:28868"/>
    </reaction>
</comment>
<dbReference type="GO" id="GO:0047372">
    <property type="term" value="F:monoacylglycerol lipase activity"/>
    <property type="evidence" value="ECO:0007669"/>
    <property type="project" value="RHEA"/>
</dbReference>
<dbReference type="VEuPathDB" id="FungiDB:DNF11_4050"/>
<dbReference type="GO" id="GO:0034727">
    <property type="term" value="P:piecemeal microautophagy of the nucleus"/>
    <property type="evidence" value="ECO:0007669"/>
    <property type="project" value="TreeGrafter"/>
</dbReference>
<keyword evidence="15 21" id="KW-0472">Membrane</keyword>
<name>A0A3G2SAS0_MALR7</name>
<evidence type="ECO:0000256" key="2">
    <source>
        <dbReference type="ARBA" id="ARBA00004270"/>
    </source>
</evidence>
<reference evidence="23 24" key="1">
    <citation type="submission" date="2018-10" db="EMBL/GenBank/DDBJ databases">
        <title>Complete genome sequence of Malassezia restricta CBS 7877.</title>
        <authorList>
            <person name="Morand S.C."/>
            <person name="Bertignac M."/>
            <person name="Iltis A."/>
            <person name="Kolder I."/>
            <person name="Pirovano W."/>
            <person name="Jourdain R."/>
            <person name="Clavaud C."/>
        </authorList>
    </citation>
    <scope>NUCLEOTIDE SEQUENCE [LARGE SCALE GENOMIC DNA]</scope>
    <source>
        <strain evidence="23 24">CBS 7877</strain>
    </source>
</reference>
<dbReference type="GO" id="GO:0005775">
    <property type="term" value="C:vacuolar lumen"/>
    <property type="evidence" value="ECO:0007669"/>
    <property type="project" value="TreeGrafter"/>
</dbReference>
<evidence type="ECO:0000256" key="7">
    <source>
        <dbReference type="ARBA" id="ARBA00022692"/>
    </source>
</evidence>
<comment type="subcellular location">
    <subcellularLocation>
        <location evidence="3">Endosome</location>
        <location evidence="3">Multivesicular body membrane</location>
        <topology evidence="3">Single-pass type II membrane protein</topology>
    </subcellularLocation>
    <subcellularLocation>
        <location evidence="2">Prevacuolar compartment membrane</location>
        <topology evidence="2">Single-pass type II membrane protein</topology>
    </subcellularLocation>
</comment>
<gene>
    <name evidence="23" type="primary">ATG15</name>
    <name evidence="23" type="ORF">DNF11_4050</name>
</gene>
<evidence type="ECO:0000256" key="3">
    <source>
        <dbReference type="ARBA" id="ARBA00004343"/>
    </source>
</evidence>